<keyword evidence="7" id="KW-0003">3Fe-4S</keyword>
<dbReference type="EMBL" id="BMRE01000083">
    <property type="protein sequence ID" value="GGU83046.1"/>
    <property type="molecule type" value="Genomic_DNA"/>
</dbReference>
<dbReference type="Proteomes" id="UP000649573">
    <property type="component" value="Unassembled WGS sequence"/>
</dbReference>
<evidence type="ECO:0000256" key="2">
    <source>
        <dbReference type="ARBA" id="ARBA00022448"/>
    </source>
</evidence>
<keyword evidence="4" id="KW-0249">Electron transport</keyword>
<keyword evidence="2" id="KW-0813">Transport</keyword>
<evidence type="ECO:0000313" key="9">
    <source>
        <dbReference type="Proteomes" id="UP000649573"/>
    </source>
</evidence>
<dbReference type="PANTHER" id="PTHR36923:SF3">
    <property type="entry name" value="FERREDOXIN"/>
    <property type="match status" value="1"/>
</dbReference>
<evidence type="ECO:0000256" key="7">
    <source>
        <dbReference type="ARBA" id="ARBA00023291"/>
    </source>
</evidence>
<sequence length="64" mass="6840">MRLKIDRNLCGTTGQCVLIAPMLFRRGSDGIAVVVQPVPPEDEMENAEEAILGCPVQAVADEDG</sequence>
<evidence type="ECO:0000256" key="1">
    <source>
        <dbReference type="ARBA" id="ARBA00001927"/>
    </source>
</evidence>
<evidence type="ECO:0000256" key="4">
    <source>
        <dbReference type="ARBA" id="ARBA00022982"/>
    </source>
</evidence>
<evidence type="ECO:0000313" key="8">
    <source>
        <dbReference type="EMBL" id="GGU83046.1"/>
    </source>
</evidence>
<dbReference type="Pfam" id="PF13370">
    <property type="entry name" value="Fer4_13"/>
    <property type="match status" value="1"/>
</dbReference>
<reference evidence="9" key="1">
    <citation type="journal article" date="2019" name="Int. J. Syst. Evol. Microbiol.">
        <title>The Global Catalogue of Microorganisms (GCM) 10K type strain sequencing project: providing services to taxonomists for standard genome sequencing and annotation.</title>
        <authorList>
            <consortium name="The Broad Institute Genomics Platform"/>
            <consortium name="The Broad Institute Genome Sequencing Center for Infectious Disease"/>
            <person name="Wu L."/>
            <person name="Ma J."/>
        </authorList>
    </citation>
    <scope>NUCLEOTIDE SEQUENCE [LARGE SCALE GENOMIC DNA]</scope>
    <source>
        <strain evidence="9">JCM 3296</strain>
    </source>
</reference>
<dbReference type="RefSeq" id="WP_189259646.1">
    <property type="nucleotide sequence ID" value="NZ_BMRE01000083.1"/>
</dbReference>
<protein>
    <recommendedName>
        <fullName evidence="10">Ferredoxin</fullName>
    </recommendedName>
</protein>
<keyword evidence="3" id="KW-0479">Metal-binding</keyword>
<evidence type="ECO:0000256" key="3">
    <source>
        <dbReference type="ARBA" id="ARBA00022723"/>
    </source>
</evidence>
<dbReference type="PANTHER" id="PTHR36923">
    <property type="entry name" value="FERREDOXIN"/>
    <property type="match status" value="1"/>
</dbReference>
<evidence type="ECO:0000256" key="5">
    <source>
        <dbReference type="ARBA" id="ARBA00023004"/>
    </source>
</evidence>
<keyword evidence="5" id="KW-0408">Iron</keyword>
<dbReference type="InterPro" id="IPR051269">
    <property type="entry name" value="Fe-S_cluster_ET"/>
</dbReference>
<keyword evidence="9" id="KW-1185">Reference proteome</keyword>
<evidence type="ECO:0000256" key="6">
    <source>
        <dbReference type="ARBA" id="ARBA00023014"/>
    </source>
</evidence>
<gene>
    <name evidence="8" type="ORF">GCM10010178_86890</name>
</gene>
<name>A0ABQ2VEL5_9PSEU</name>
<evidence type="ECO:0008006" key="10">
    <source>
        <dbReference type="Google" id="ProtNLM"/>
    </source>
</evidence>
<dbReference type="Gene3D" id="3.30.70.20">
    <property type="match status" value="1"/>
</dbReference>
<accession>A0ABQ2VEL5</accession>
<keyword evidence="6" id="KW-0411">Iron-sulfur</keyword>
<comment type="caution">
    <text evidence="8">The sequence shown here is derived from an EMBL/GenBank/DDBJ whole genome shotgun (WGS) entry which is preliminary data.</text>
</comment>
<dbReference type="SUPFAM" id="SSF54862">
    <property type="entry name" value="4Fe-4S ferredoxins"/>
    <property type="match status" value="1"/>
</dbReference>
<organism evidence="8 9">
    <name type="scientific">Lentzea flava</name>
    <dbReference type="NCBI Taxonomy" id="103732"/>
    <lineage>
        <taxon>Bacteria</taxon>
        <taxon>Bacillati</taxon>
        <taxon>Actinomycetota</taxon>
        <taxon>Actinomycetes</taxon>
        <taxon>Pseudonocardiales</taxon>
        <taxon>Pseudonocardiaceae</taxon>
        <taxon>Lentzea</taxon>
    </lineage>
</organism>
<comment type="cofactor">
    <cofactor evidence="1">
        <name>[3Fe-4S] cluster</name>
        <dbReference type="ChEBI" id="CHEBI:21137"/>
    </cofactor>
</comment>
<proteinExistence type="predicted"/>